<dbReference type="EMBL" id="JAAGXA010000006">
    <property type="protein sequence ID" value="NEN78634.1"/>
    <property type="molecule type" value="Genomic_DNA"/>
</dbReference>
<dbReference type="InterPro" id="IPR017972">
    <property type="entry name" value="Cyt_P450_CS"/>
</dbReference>
<dbReference type="InterPro" id="IPR036396">
    <property type="entry name" value="Cyt_P450_sf"/>
</dbReference>
<dbReference type="PRINTS" id="PR00385">
    <property type="entry name" value="P450"/>
</dbReference>
<evidence type="ECO:0000256" key="7">
    <source>
        <dbReference type="RuleBase" id="RU000461"/>
    </source>
</evidence>
<dbReference type="Proteomes" id="UP000468687">
    <property type="component" value="Unassembled WGS sequence"/>
</dbReference>
<comment type="caution">
    <text evidence="8">The sequence shown here is derived from an EMBL/GenBank/DDBJ whole genome shotgun (WGS) entry which is preliminary data.</text>
</comment>
<dbReference type="FunFam" id="1.10.630.10:FF:000018">
    <property type="entry name" value="Cytochrome P450 monooxygenase"/>
    <property type="match status" value="1"/>
</dbReference>
<protein>
    <submittedName>
        <fullName evidence="8">Cytochrome P450</fullName>
    </submittedName>
</protein>
<keyword evidence="3 7" id="KW-0479">Metal-binding</keyword>
<evidence type="ECO:0000256" key="3">
    <source>
        <dbReference type="ARBA" id="ARBA00022723"/>
    </source>
</evidence>
<gene>
    <name evidence="8" type="ORF">G3T38_10115</name>
</gene>
<reference evidence="8 9" key="1">
    <citation type="journal article" date="2014" name="Int. J. Syst. Evol. Microbiol.">
        <title>Nocardioides zeae sp. nov., isolated from the stem of Zea mays.</title>
        <authorList>
            <person name="Glaeser S.P."/>
            <person name="McInroy J.A."/>
            <person name="Busse H.J."/>
            <person name="Kampfer P."/>
        </authorList>
    </citation>
    <scope>NUCLEOTIDE SEQUENCE [LARGE SCALE GENOMIC DNA]</scope>
    <source>
        <strain evidence="8 9">JCM 30728</strain>
    </source>
</reference>
<dbReference type="SUPFAM" id="SSF48264">
    <property type="entry name" value="Cytochrome P450"/>
    <property type="match status" value="1"/>
</dbReference>
<dbReference type="GO" id="GO:0004497">
    <property type="term" value="F:monooxygenase activity"/>
    <property type="evidence" value="ECO:0007669"/>
    <property type="project" value="UniProtKB-KW"/>
</dbReference>
<keyword evidence="5 7" id="KW-0408">Iron</keyword>
<accession>A0A6P0HK74</accession>
<evidence type="ECO:0000313" key="9">
    <source>
        <dbReference type="Proteomes" id="UP000468687"/>
    </source>
</evidence>
<evidence type="ECO:0000256" key="1">
    <source>
        <dbReference type="ARBA" id="ARBA00010617"/>
    </source>
</evidence>
<evidence type="ECO:0000256" key="2">
    <source>
        <dbReference type="ARBA" id="ARBA00022617"/>
    </source>
</evidence>
<sequence length="457" mass="49291">MGVPEGRPRSAFGHTAPVSKLFGGLRQAPARVLAGVQTGVRGLVLKQVGGRVDLSKIERVPASLGWPLEREGVDPPGRLEEMRAESPVGLLTTFLGIKVWLVTGYDAGHEVLVDRGAAYSTDIRPYVGKAGAAGGDIGGLGFTDPPDHTRLRKYLTPEFTRRRLQRLEPLVDAIIERQLDEIEAAAEEAEDGVVDLVQLFSFPIPFLVICELLGLSDERRAIFQELGSARFDVSSGGIGAFGAISGSREFLLAETARQRHDPGPGLIGQIVRDHGDEISDYDLGGLADGAFTGGMETSAGMLALGSAVLLDHPETWKQLAAGEADVDAVVEELLRYLSVVQVAFPRFATKDVEVAGQQVRKGDVVLVHLPAVDRDPSFGACPHAFDPDREVKSHLAFGHGIHRCVGAELARMELRKAYPALARRFPDLALVRETDDLDYFGSSIVYGVERLLVRPLG</sequence>
<dbReference type="InterPro" id="IPR002397">
    <property type="entry name" value="Cyt_P450_B"/>
</dbReference>
<dbReference type="AlphaFoldDB" id="A0A6P0HK74"/>
<name>A0A6P0HK74_9ACTN</name>
<evidence type="ECO:0000256" key="6">
    <source>
        <dbReference type="ARBA" id="ARBA00023033"/>
    </source>
</evidence>
<dbReference type="Pfam" id="PF00067">
    <property type="entry name" value="p450"/>
    <property type="match status" value="2"/>
</dbReference>
<keyword evidence="9" id="KW-1185">Reference proteome</keyword>
<dbReference type="GO" id="GO:0020037">
    <property type="term" value="F:heme binding"/>
    <property type="evidence" value="ECO:0007669"/>
    <property type="project" value="InterPro"/>
</dbReference>
<dbReference type="PANTHER" id="PTHR46696">
    <property type="entry name" value="P450, PUTATIVE (EUROFUNG)-RELATED"/>
    <property type="match status" value="1"/>
</dbReference>
<organism evidence="8 9">
    <name type="scientific">Nocardioides zeae</name>
    <dbReference type="NCBI Taxonomy" id="1457234"/>
    <lineage>
        <taxon>Bacteria</taxon>
        <taxon>Bacillati</taxon>
        <taxon>Actinomycetota</taxon>
        <taxon>Actinomycetes</taxon>
        <taxon>Propionibacteriales</taxon>
        <taxon>Nocardioidaceae</taxon>
        <taxon>Nocardioides</taxon>
    </lineage>
</organism>
<proteinExistence type="inferred from homology"/>
<dbReference type="Gene3D" id="1.10.630.10">
    <property type="entry name" value="Cytochrome P450"/>
    <property type="match status" value="1"/>
</dbReference>
<dbReference type="InterPro" id="IPR001128">
    <property type="entry name" value="Cyt_P450"/>
</dbReference>
<evidence type="ECO:0000256" key="5">
    <source>
        <dbReference type="ARBA" id="ARBA00023004"/>
    </source>
</evidence>
<evidence type="ECO:0000313" key="8">
    <source>
        <dbReference type="EMBL" id="NEN78634.1"/>
    </source>
</evidence>
<keyword evidence="2 7" id="KW-0349">Heme</keyword>
<dbReference type="GO" id="GO:0016705">
    <property type="term" value="F:oxidoreductase activity, acting on paired donors, with incorporation or reduction of molecular oxygen"/>
    <property type="evidence" value="ECO:0007669"/>
    <property type="project" value="InterPro"/>
</dbReference>
<dbReference type="PROSITE" id="PS00086">
    <property type="entry name" value="CYTOCHROME_P450"/>
    <property type="match status" value="1"/>
</dbReference>
<dbReference type="PANTHER" id="PTHR46696:SF6">
    <property type="entry name" value="P450, PUTATIVE (EUROFUNG)-RELATED"/>
    <property type="match status" value="1"/>
</dbReference>
<keyword evidence="6 7" id="KW-0503">Monooxygenase</keyword>
<evidence type="ECO:0000256" key="4">
    <source>
        <dbReference type="ARBA" id="ARBA00023002"/>
    </source>
</evidence>
<comment type="similarity">
    <text evidence="1 7">Belongs to the cytochrome P450 family.</text>
</comment>
<dbReference type="PRINTS" id="PR00359">
    <property type="entry name" value="BP450"/>
</dbReference>
<keyword evidence="4 7" id="KW-0560">Oxidoreductase</keyword>
<dbReference type="GO" id="GO:0005506">
    <property type="term" value="F:iron ion binding"/>
    <property type="evidence" value="ECO:0007669"/>
    <property type="project" value="InterPro"/>
</dbReference>